<keyword evidence="1" id="KW-0131">Cell cycle</keyword>
<accession>A0A5C6RGB1</accession>
<dbReference type="SUPFAM" id="SSF102829">
    <property type="entry name" value="Cell division protein ZapA-like"/>
    <property type="match status" value="1"/>
</dbReference>
<dbReference type="AlphaFoldDB" id="A0A5C6RGB1"/>
<dbReference type="EMBL" id="VOOR01000064">
    <property type="protein sequence ID" value="TXB61337.1"/>
    <property type="molecule type" value="Genomic_DNA"/>
</dbReference>
<comment type="caution">
    <text evidence="1">The sequence shown here is derived from an EMBL/GenBank/DDBJ whole genome shotgun (WGS) entry which is preliminary data.</text>
</comment>
<dbReference type="InterPro" id="IPR036192">
    <property type="entry name" value="Cell_div_ZapA-like_sf"/>
</dbReference>
<proteinExistence type="predicted"/>
<dbReference type="Proteomes" id="UP000321580">
    <property type="component" value="Unassembled WGS sequence"/>
</dbReference>
<reference evidence="1 2" key="1">
    <citation type="submission" date="2019-08" db="EMBL/GenBank/DDBJ databases">
        <title>Genome of Phaeodactylibacter luteus.</title>
        <authorList>
            <person name="Bowman J.P."/>
        </authorList>
    </citation>
    <scope>NUCLEOTIDE SEQUENCE [LARGE SCALE GENOMIC DNA]</scope>
    <source>
        <strain evidence="1 2">KCTC 42180</strain>
    </source>
</reference>
<gene>
    <name evidence="1" type="ORF">FRY97_19550</name>
</gene>
<dbReference type="GO" id="GO:0051301">
    <property type="term" value="P:cell division"/>
    <property type="evidence" value="ECO:0007669"/>
    <property type="project" value="UniProtKB-KW"/>
</dbReference>
<sequence length="100" mass="11039">MSSGQEKESKQITVVIAGRPYPLKIDAGDEPAIRKIVKDVNEKVNRFQMTYTNKDKQDCLSMALLTYAVDLHKAKSSGGNDPALSGKLFQLDALLDQLLD</sequence>
<organism evidence="1 2">
    <name type="scientific">Phaeodactylibacter luteus</name>
    <dbReference type="NCBI Taxonomy" id="1564516"/>
    <lineage>
        <taxon>Bacteria</taxon>
        <taxon>Pseudomonadati</taxon>
        <taxon>Bacteroidota</taxon>
        <taxon>Saprospiria</taxon>
        <taxon>Saprospirales</taxon>
        <taxon>Haliscomenobacteraceae</taxon>
        <taxon>Phaeodactylibacter</taxon>
    </lineage>
</organism>
<evidence type="ECO:0000313" key="2">
    <source>
        <dbReference type="Proteomes" id="UP000321580"/>
    </source>
</evidence>
<protein>
    <submittedName>
        <fullName evidence="1">Cell division protein ZapA</fullName>
    </submittedName>
</protein>
<dbReference type="OrthoDB" id="1495773at2"/>
<dbReference type="RefSeq" id="WP_147169290.1">
    <property type="nucleotide sequence ID" value="NZ_VOOR01000064.1"/>
</dbReference>
<name>A0A5C6RGB1_9BACT</name>
<keyword evidence="1" id="KW-0132">Cell division</keyword>
<dbReference type="InterPro" id="IPR007838">
    <property type="entry name" value="Cell_div_ZapA-like"/>
</dbReference>
<keyword evidence="2" id="KW-1185">Reference proteome</keyword>
<evidence type="ECO:0000313" key="1">
    <source>
        <dbReference type="EMBL" id="TXB61337.1"/>
    </source>
</evidence>
<dbReference type="Pfam" id="PF05164">
    <property type="entry name" value="ZapA"/>
    <property type="match status" value="1"/>
</dbReference>